<evidence type="ECO:0000313" key="1">
    <source>
        <dbReference type="EMBL" id="QJR77174.1"/>
    </source>
</evidence>
<protein>
    <submittedName>
        <fullName evidence="1">Uncharacterized protein</fullName>
    </submittedName>
</protein>
<accession>A0A858XNC0</accession>
<dbReference type="Proteomes" id="UP000500949">
    <property type="component" value="Chromosome"/>
</dbReference>
<evidence type="ECO:0000313" key="2">
    <source>
        <dbReference type="Proteomes" id="UP000500949"/>
    </source>
</evidence>
<gene>
    <name evidence="1" type="ORF">GKD17_12615</name>
</gene>
<sequence length="190" mass="22409">MVISALLKGEFITVDNHHENLPFEWDSKQDIHLDKKSKTKYNGKPVAVSVKVSLNTDRGINIVPDKHLSDKNQRRVREKMEQELREAFEDPKNRERVKLFVRDTLHFIVDISGRKDPKEEYVRDAFNRIMRFFGLAEPTGELLVNEANNYFQKYKIGNHFFYIASESNTIEMSEFDKEGKRKYVDKGFHL</sequence>
<dbReference type="EMBL" id="CP046176">
    <property type="protein sequence ID" value="QJR77174.1"/>
    <property type="molecule type" value="Genomic_DNA"/>
</dbReference>
<name>A0A858XNC0_9BACT</name>
<dbReference type="GeneID" id="93447520"/>
<organism evidence="1 2">
    <name type="scientific">Phocaeicola dorei</name>
    <dbReference type="NCBI Taxonomy" id="357276"/>
    <lineage>
        <taxon>Bacteria</taxon>
        <taxon>Pseudomonadati</taxon>
        <taxon>Bacteroidota</taxon>
        <taxon>Bacteroidia</taxon>
        <taxon>Bacteroidales</taxon>
        <taxon>Bacteroidaceae</taxon>
        <taxon>Phocaeicola</taxon>
    </lineage>
</organism>
<proteinExistence type="predicted"/>
<dbReference type="AlphaFoldDB" id="A0A858XNC0"/>
<dbReference type="RefSeq" id="WP_007835072.1">
    <property type="nucleotide sequence ID" value="NZ_CP046176.1"/>
</dbReference>
<reference evidence="1 2" key="1">
    <citation type="submission" date="2019-11" db="EMBL/GenBank/DDBJ databases">
        <title>Complete genome sequence of Bacteroides dorei DSM 17855.</title>
        <authorList>
            <person name="Russell J.T."/>
        </authorList>
    </citation>
    <scope>NUCLEOTIDE SEQUENCE [LARGE SCALE GENOMIC DNA]</scope>
    <source>
        <strain evidence="1 2">DSM 17855</strain>
    </source>
</reference>